<proteinExistence type="predicted"/>
<name>A0A0E0I942_ORYNI</name>
<dbReference type="Gramene" id="ONIVA08G08230.1">
    <property type="protein sequence ID" value="ONIVA08G08230.1"/>
    <property type="gene ID" value="ONIVA08G08230"/>
</dbReference>
<sequence length="50" mass="5464">MGEMDAGVLDKHRQRHAVRKHGGAEATRGCTLPDDHGKPVYVEASTDHLI</sequence>
<feature type="compositionally biased region" description="Basic residues" evidence="1">
    <location>
        <begin position="12"/>
        <end position="21"/>
    </location>
</feature>
<feature type="region of interest" description="Disordered" evidence="1">
    <location>
        <begin position="1"/>
        <end position="37"/>
    </location>
</feature>
<keyword evidence="3" id="KW-1185">Reference proteome</keyword>
<evidence type="ECO:0000256" key="1">
    <source>
        <dbReference type="SAM" id="MobiDB-lite"/>
    </source>
</evidence>
<evidence type="ECO:0000313" key="2">
    <source>
        <dbReference type="EnsemblPlants" id="ONIVA08G08230.1"/>
    </source>
</evidence>
<dbReference type="AlphaFoldDB" id="A0A0E0I942"/>
<protein>
    <submittedName>
        <fullName evidence="2">Uncharacterized protein</fullName>
    </submittedName>
</protein>
<evidence type="ECO:0000313" key="3">
    <source>
        <dbReference type="Proteomes" id="UP000006591"/>
    </source>
</evidence>
<reference evidence="2" key="1">
    <citation type="submission" date="2015-04" db="UniProtKB">
        <authorList>
            <consortium name="EnsemblPlants"/>
        </authorList>
    </citation>
    <scope>IDENTIFICATION</scope>
    <source>
        <strain evidence="2">SL10</strain>
    </source>
</reference>
<reference evidence="2" key="2">
    <citation type="submission" date="2018-04" db="EMBL/GenBank/DDBJ databases">
        <title>OnivRS2 (Oryza nivara Reference Sequence Version 2).</title>
        <authorList>
            <person name="Zhang J."/>
            <person name="Kudrna D."/>
            <person name="Lee S."/>
            <person name="Talag J."/>
            <person name="Rajasekar S."/>
            <person name="Welchert J."/>
            <person name="Hsing Y.-I."/>
            <person name="Wing R.A."/>
        </authorList>
    </citation>
    <scope>NUCLEOTIDE SEQUENCE [LARGE SCALE GENOMIC DNA]</scope>
    <source>
        <strain evidence="2">SL10</strain>
    </source>
</reference>
<organism evidence="2">
    <name type="scientific">Oryza nivara</name>
    <name type="common">Indian wild rice</name>
    <name type="synonym">Oryza sativa f. spontanea</name>
    <dbReference type="NCBI Taxonomy" id="4536"/>
    <lineage>
        <taxon>Eukaryota</taxon>
        <taxon>Viridiplantae</taxon>
        <taxon>Streptophyta</taxon>
        <taxon>Embryophyta</taxon>
        <taxon>Tracheophyta</taxon>
        <taxon>Spermatophyta</taxon>
        <taxon>Magnoliopsida</taxon>
        <taxon>Liliopsida</taxon>
        <taxon>Poales</taxon>
        <taxon>Poaceae</taxon>
        <taxon>BOP clade</taxon>
        <taxon>Oryzoideae</taxon>
        <taxon>Oryzeae</taxon>
        <taxon>Oryzinae</taxon>
        <taxon>Oryza</taxon>
    </lineage>
</organism>
<dbReference type="HOGENOM" id="CLU_3127572_0_0_1"/>
<accession>A0A0E0I942</accession>
<dbReference type="EnsemblPlants" id="ONIVA08G08230.1">
    <property type="protein sequence ID" value="ONIVA08G08230.1"/>
    <property type="gene ID" value="ONIVA08G08230"/>
</dbReference>
<dbReference type="Proteomes" id="UP000006591">
    <property type="component" value="Chromosome 8"/>
</dbReference>